<proteinExistence type="predicted"/>
<accession>A0ABR7PD70</accession>
<feature type="region of interest" description="Disordered" evidence="1">
    <location>
        <begin position="97"/>
        <end position="122"/>
    </location>
</feature>
<dbReference type="EMBL" id="JACRTP010000004">
    <property type="protein sequence ID" value="MBC8629268.1"/>
    <property type="molecule type" value="Genomic_DNA"/>
</dbReference>
<feature type="compositionally biased region" description="Polar residues" evidence="1">
    <location>
        <begin position="98"/>
        <end position="116"/>
    </location>
</feature>
<evidence type="ECO:0000256" key="1">
    <source>
        <dbReference type="SAM" id="MobiDB-lite"/>
    </source>
</evidence>
<feature type="transmembrane region" description="Helical" evidence="2">
    <location>
        <begin position="66"/>
        <end position="87"/>
    </location>
</feature>
<reference evidence="3 4" key="1">
    <citation type="submission" date="2020-08" db="EMBL/GenBank/DDBJ databases">
        <title>Genome public.</title>
        <authorList>
            <person name="Liu C."/>
            <person name="Sun Q."/>
        </authorList>
    </citation>
    <scope>NUCLEOTIDE SEQUENCE [LARGE SCALE GENOMIC DNA]</scope>
    <source>
        <strain evidence="3 4">3_YM_SP_D4_24.mj</strain>
    </source>
</reference>
<dbReference type="InterPro" id="IPR019198">
    <property type="entry name" value="Beta_propeller_containing"/>
</dbReference>
<name>A0ABR7PD70_9FIRM</name>
<keyword evidence="2" id="KW-1133">Transmembrane helix</keyword>
<feature type="compositionally biased region" description="Polar residues" evidence="1">
    <location>
        <begin position="186"/>
        <end position="199"/>
    </location>
</feature>
<keyword evidence="4" id="KW-1185">Reference proteome</keyword>
<dbReference type="SUPFAM" id="SSF69322">
    <property type="entry name" value="Tricorn protease domain 2"/>
    <property type="match status" value="1"/>
</dbReference>
<evidence type="ECO:0000256" key="2">
    <source>
        <dbReference type="SAM" id="Phobius"/>
    </source>
</evidence>
<comment type="caution">
    <text evidence="3">The sequence shown here is derived from an EMBL/GenBank/DDBJ whole genome shotgun (WGS) entry which is preliminary data.</text>
</comment>
<evidence type="ECO:0000313" key="3">
    <source>
        <dbReference type="EMBL" id="MBC8629268.1"/>
    </source>
</evidence>
<protein>
    <submittedName>
        <fullName evidence="3">Beta-propeller domain-containing protein</fullName>
    </submittedName>
</protein>
<dbReference type="RefSeq" id="WP_187558893.1">
    <property type="nucleotide sequence ID" value="NZ_JACRTP010000004.1"/>
</dbReference>
<sequence>MAKKEEYHNLKDLQSDELNLEKVIEKIREEAKEEEIPERLKPEHLDEILNSQKKKGRWQGMKKRKYMVAAAWVAVLVGIGVSSVALIHKKDSAEIGAQTASSAKDGSGNSTISQEASAEEKQVEGYKAASSYEEIYQKLFVETKQAQETQEAWYSSSSNIDEDYGIMKESAVADGTASSMAKAVSEDNSSDSYSRTNVRTEGVDEGDLVKTDGTYIYTLTRSGRLMITKAEGSKLEKAGEASLESMTDTISDMYVDGNTVCVVAYGYDTDVSMEGEDTYAVNSTNYTKLYTYDVSDKSNIVLKGTIKQEGYYETSRKVGNYMYLFSTYYAQEENASDDHPELLVPKINGVPIQASDVFCPVEPQTDTTQLVISSVNLEEPDKVMASRSLIGAGGMYYVSQNNIYVCMSQYQTQEITTQIARFSYADGALELKAAGQINGTIHDSFCLDENNGYLRVVVTRYPNGWGGQESNGLYVLDENMKVSGKIEDLAFGESIQSARFLGDTGYFVTYKQVDPLFSVDLKDPENPKVIGELKVTGFSEYLHFYGENKLLGIGQETDPDTGELRGIKLSMFDISNPADVKEVDKIVLKDIDIYSPQDNYKSVMIDADENIIGFAMGAYDKVTYNLKGYYGVFGYSAEDGFTQELMQSLSKATGNSSDSYNVIDETRGIYIGDTFYLCQNQGIYAFDRSDGYKEIGKLEW</sequence>
<keyword evidence="2" id="KW-0812">Transmembrane</keyword>
<evidence type="ECO:0000313" key="4">
    <source>
        <dbReference type="Proteomes" id="UP000661649"/>
    </source>
</evidence>
<dbReference type="Proteomes" id="UP000661649">
    <property type="component" value="Unassembled WGS sequence"/>
</dbReference>
<dbReference type="Pfam" id="PF09826">
    <property type="entry name" value="Beta_propel"/>
    <property type="match status" value="1"/>
</dbReference>
<keyword evidence="2" id="KW-0472">Membrane</keyword>
<gene>
    <name evidence="3" type="ORF">H8712_11690</name>
</gene>
<organism evidence="3 4">
    <name type="scientific">Blautia stercoris</name>
    <dbReference type="NCBI Taxonomy" id="871664"/>
    <lineage>
        <taxon>Bacteria</taxon>
        <taxon>Bacillati</taxon>
        <taxon>Bacillota</taxon>
        <taxon>Clostridia</taxon>
        <taxon>Lachnospirales</taxon>
        <taxon>Lachnospiraceae</taxon>
        <taxon>Blautia</taxon>
    </lineage>
</organism>
<feature type="region of interest" description="Disordered" evidence="1">
    <location>
        <begin position="178"/>
        <end position="205"/>
    </location>
</feature>